<feature type="compositionally biased region" description="Gly residues" evidence="1">
    <location>
        <begin position="372"/>
        <end position="407"/>
    </location>
</feature>
<proteinExistence type="predicted"/>
<dbReference type="EMBL" id="LQCI01000012">
    <property type="protein sequence ID" value="KZB85129.1"/>
    <property type="molecule type" value="Genomic_DNA"/>
</dbReference>
<evidence type="ECO:0000313" key="4">
    <source>
        <dbReference type="Proteomes" id="UP000076321"/>
    </source>
</evidence>
<dbReference type="Gene3D" id="1.20.1260.20">
    <property type="entry name" value="PPE superfamily"/>
    <property type="match status" value="1"/>
</dbReference>
<dbReference type="AlphaFoldDB" id="A0A154MNX6"/>
<feature type="compositionally biased region" description="Low complexity" evidence="1">
    <location>
        <begin position="441"/>
        <end position="456"/>
    </location>
</feature>
<dbReference type="RefSeq" id="WP_061981867.1">
    <property type="nucleotide sequence ID" value="NZ_FOPQ01000007.1"/>
</dbReference>
<feature type="compositionally biased region" description="Pro residues" evidence="1">
    <location>
        <begin position="327"/>
        <end position="348"/>
    </location>
</feature>
<protein>
    <recommendedName>
        <fullName evidence="6">PPE family domain-containing protein</fullName>
    </recommendedName>
</protein>
<evidence type="ECO:0000256" key="1">
    <source>
        <dbReference type="SAM" id="MobiDB-lite"/>
    </source>
</evidence>
<evidence type="ECO:0000313" key="5">
    <source>
        <dbReference type="Proteomes" id="UP000186883"/>
    </source>
</evidence>
<evidence type="ECO:0000313" key="3">
    <source>
        <dbReference type="EMBL" id="OKA04152.1"/>
    </source>
</evidence>
<dbReference type="EMBL" id="LOBU02000024">
    <property type="protein sequence ID" value="OKA04152.1"/>
    <property type="molecule type" value="Genomic_DNA"/>
</dbReference>
<sequence length="560" mass="55972">MNVSDLAGKLRDLRFDGYTDTGIATEIERFRSGDGTGSIGTAVDALKAVAAALADTDKTLRDELGKLGVEWQSEAGGAAGQVFTEQAGFSQDANSKVSHSAEMIFAQGESFNRTLHKLPDPEVVRKGAGGMTLGDVVLSLIGFETDHAKSVHAASNARAQAQEALNDYAKTSGENLLSADTLADPQSMNLTESTTAAGVGGGSGPLDLAGTATELTPDGSVRPASAAVESKYVPPPVAQPISNPKAPSYDAPTPAYGVAVGGGGVARKTGAAVPHSGATAPAAAAPTTPSGTSRPAPAPGGGWVTPNRPGPQPEQGRPSYPTTGSPASPPFVPPGAPNLPPPGSPYVPPGQSTGSLPPNSSSTSALPPGKSFGTGPGVDGALGKGPGSSAGPGVFGGVGGGAGGGDQALGKGRSVGSGPQAPPAAGNESGRGFPAVPKITGPAAGDLGAGAAALGAGVAGGALSGDKERDRRPRQDGGGKPTRQLPIGELPEEEAMRRSEKIGAKQPKTEPKFMERAATQDVEEDAEHIRRFGVDDKDLFTDERMVSPDVIGEHGNREAR</sequence>
<evidence type="ECO:0008006" key="6">
    <source>
        <dbReference type="Google" id="ProtNLM"/>
    </source>
</evidence>
<dbReference type="Proteomes" id="UP000076321">
    <property type="component" value="Unassembled WGS sequence"/>
</dbReference>
<name>A0A154MNX6_9PSEU</name>
<feature type="region of interest" description="Disordered" evidence="1">
    <location>
        <begin position="192"/>
        <end position="224"/>
    </location>
</feature>
<feature type="region of interest" description="Disordered" evidence="1">
    <location>
        <begin position="268"/>
        <end position="522"/>
    </location>
</feature>
<dbReference type="Proteomes" id="UP000186883">
    <property type="component" value="Unassembled WGS sequence"/>
</dbReference>
<organism evidence="2 4">
    <name type="scientific">Amycolatopsis regifaucium</name>
    <dbReference type="NCBI Taxonomy" id="546365"/>
    <lineage>
        <taxon>Bacteria</taxon>
        <taxon>Bacillati</taxon>
        <taxon>Actinomycetota</taxon>
        <taxon>Actinomycetes</taxon>
        <taxon>Pseudonocardiales</taxon>
        <taxon>Pseudonocardiaceae</taxon>
        <taxon>Amycolatopsis</taxon>
    </lineage>
</organism>
<evidence type="ECO:0000313" key="2">
    <source>
        <dbReference type="EMBL" id="KZB85129.1"/>
    </source>
</evidence>
<feature type="compositionally biased region" description="Polar residues" evidence="1">
    <location>
        <begin position="350"/>
        <end position="365"/>
    </location>
</feature>
<gene>
    <name evidence="3" type="ORF">ATP06_0233595</name>
    <name evidence="2" type="ORF">AVL48_02735</name>
</gene>
<accession>A0A154MNX6</accession>
<feature type="compositionally biased region" description="Basic and acidic residues" evidence="1">
    <location>
        <begin position="494"/>
        <end position="515"/>
    </location>
</feature>
<feature type="compositionally biased region" description="Low complexity" evidence="1">
    <location>
        <begin position="268"/>
        <end position="295"/>
    </location>
</feature>
<feature type="compositionally biased region" description="Basic and acidic residues" evidence="1">
    <location>
        <begin position="465"/>
        <end position="477"/>
    </location>
</feature>
<reference evidence="3 5" key="2">
    <citation type="submission" date="2016-11" db="EMBL/GenBank/DDBJ databases">
        <title>Genome sequencing of Amycolatopsis regifaucium.</title>
        <authorList>
            <person name="Mayilraj S."/>
            <person name="Kaur N."/>
        </authorList>
    </citation>
    <scope>NUCLEOTIDE SEQUENCE [LARGE SCALE GENOMIC DNA]</scope>
    <source>
        <strain evidence="3 5">GY080</strain>
    </source>
</reference>
<dbReference type="OrthoDB" id="3695206at2"/>
<comment type="caution">
    <text evidence="2">The sequence shown here is derived from an EMBL/GenBank/DDBJ whole genome shotgun (WGS) entry which is preliminary data.</text>
</comment>
<keyword evidence="5" id="KW-1185">Reference proteome</keyword>
<dbReference type="InterPro" id="IPR038332">
    <property type="entry name" value="PPE_sf"/>
</dbReference>
<reference evidence="2 4" key="1">
    <citation type="submission" date="2015-12" db="EMBL/GenBank/DDBJ databases">
        <title>Amycolatopsis regifaucium genome sequencing and assembly.</title>
        <authorList>
            <person name="Mayilraj S."/>
        </authorList>
    </citation>
    <scope>NUCLEOTIDE SEQUENCE [LARGE SCALE GENOMIC DNA]</scope>
    <source>
        <strain evidence="2 4">GY080</strain>
    </source>
</reference>